<dbReference type="EMBL" id="HACG01005883">
    <property type="protein sequence ID" value="CEK52748.1"/>
    <property type="molecule type" value="Transcribed_RNA"/>
</dbReference>
<sequence length="67" mass="7824">SIWSDQRRIKVLEIIVFFLYHRNHHGRGGDCVEIYAGNISSCDLDNVMYSCHPRSQKGMKNLFLQIL</sequence>
<gene>
    <name evidence="1" type="primary">ORF17894</name>
</gene>
<name>A0A0B6Y9E0_9EUPU</name>
<proteinExistence type="predicted"/>
<evidence type="ECO:0000313" key="1">
    <source>
        <dbReference type="EMBL" id="CEK52748.1"/>
    </source>
</evidence>
<feature type="non-terminal residue" evidence="1">
    <location>
        <position position="1"/>
    </location>
</feature>
<reference evidence="1" key="1">
    <citation type="submission" date="2014-12" db="EMBL/GenBank/DDBJ databases">
        <title>Insight into the proteome of Arion vulgaris.</title>
        <authorList>
            <person name="Aradska J."/>
            <person name="Bulat T."/>
            <person name="Smidak R."/>
            <person name="Sarate P."/>
            <person name="Gangsoo J."/>
            <person name="Sialana F."/>
            <person name="Bilban M."/>
            <person name="Lubec G."/>
        </authorList>
    </citation>
    <scope>NUCLEOTIDE SEQUENCE</scope>
    <source>
        <tissue evidence="1">Skin</tissue>
    </source>
</reference>
<dbReference type="AlphaFoldDB" id="A0A0B6Y9E0"/>
<accession>A0A0B6Y9E0</accession>
<protein>
    <submittedName>
        <fullName evidence="1">Uncharacterized protein</fullName>
    </submittedName>
</protein>
<organism evidence="1">
    <name type="scientific">Arion vulgaris</name>
    <dbReference type="NCBI Taxonomy" id="1028688"/>
    <lineage>
        <taxon>Eukaryota</taxon>
        <taxon>Metazoa</taxon>
        <taxon>Spiralia</taxon>
        <taxon>Lophotrochozoa</taxon>
        <taxon>Mollusca</taxon>
        <taxon>Gastropoda</taxon>
        <taxon>Heterobranchia</taxon>
        <taxon>Euthyneura</taxon>
        <taxon>Panpulmonata</taxon>
        <taxon>Eupulmonata</taxon>
        <taxon>Stylommatophora</taxon>
        <taxon>Helicina</taxon>
        <taxon>Arionoidea</taxon>
        <taxon>Arionidae</taxon>
        <taxon>Arion</taxon>
    </lineage>
</organism>